<evidence type="ECO:0000313" key="1">
    <source>
        <dbReference type="Proteomes" id="UP000095286"/>
    </source>
</evidence>
<accession>A0AC35U7F8</accession>
<reference evidence="2" key="1">
    <citation type="submission" date="2016-11" db="UniProtKB">
        <authorList>
            <consortium name="WormBaseParasite"/>
        </authorList>
    </citation>
    <scope>IDENTIFICATION</scope>
    <source>
        <strain evidence="2">KR3021</strain>
    </source>
</reference>
<proteinExistence type="predicted"/>
<protein>
    <submittedName>
        <fullName evidence="2">Prickle-like protein 2</fullName>
    </submittedName>
</protein>
<evidence type="ECO:0000313" key="2">
    <source>
        <dbReference type="WBParaSite" id="RSKR_0000854900.1"/>
    </source>
</evidence>
<dbReference type="WBParaSite" id="RSKR_0000854900.1">
    <property type="protein sequence ID" value="RSKR_0000854900.1"/>
    <property type="gene ID" value="RSKR_0000854900"/>
</dbReference>
<name>A0AC35U7F8_9BILA</name>
<sequence>MTTEYTIDHHLNPYLRKLELKPKHTLCHELGAGSPCLKCECPGLDLHFWRKICKQCSCRMDEHDVIVSSELDHGAHIRKLLMGHVFSPTPSQNENLNYSHNPSTAIFHKRGYSSGENTINTIVKPSVPLHKKNDDGDELYGRINKTRTPRTEPVNKPNSRISNSLHMSPNAKDNATYNHGNGNKTLENDRHFSEYTWLPQGPTIESVMTYMNALPFKERPIQGTEGDQVRRTKLAYQLPYHDSDPTACKSLVNDVDKKLHQTFVDTIKSKVVGVGQIVDNIPNKSKNFSTQTNDYQNVDCHNCNTHTTNSTVLVDTSQGPGKDLFHPNCFKCDTCEQLLVDLLYFFHDGKYYCGRHYGEKMYSRCFGCDELIFQREYTVAEEKEWHVEHFCCFGCDMALGGHKYCTKDEKPFCIPCYMNKFAKKCLTCNEKIAPDCQRLTHNGEHWHASASCFRCETCLTPLHGLPFMLMANKIFCSGNCKRKFQQ</sequence>
<organism evidence="1 2">
    <name type="scientific">Rhabditophanes sp. KR3021</name>
    <dbReference type="NCBI Taxonomy" id="114890"/>
    <lineage>
        <taxon>Eukaryota</taxon>
        <taxon>Metazoa</taxon>
        <taxon>Ecdysozoa</taxon>
        <taxon>Nematoda</taxon>
        <taxon>Chromadorea</taxon>
        <taxon>Rhabditida</taxon>
        <taxon>Tylenchina</taxon>
        <taxon>Panagrolaimomorpha</taxon>
        <taxon>Strongyloidoidea</taxon>
        <taxon>Alloionematidae</taxon>
        <taxon>Rhabditophanes</taxon>
    </lineage>
</organism>
<dbReference type="Proteomes" id="UP000095286">
    <property type="component" value="Unplaced"/>
</dbReference>